<feature type="compositionally biased region" description="Gly residues" evidence="1">
    <location>
        <begin position="526"/>
        <end position="557"/>
    </location>
</feature>
<dbReference type="RefSeq" id="XP_024674696.1">
    <property type="nucleotide sequence ID" value="XM_024816012.1"/>
</dbReference>
<dbReference type="GeneID" id="36523172"/>
<feature type="region of interest" description="Disordered" evidence="1">
    <location>
        <begin position="520"/>
        <end position="584"/>
    </location>
</feature>
<feature type="chain" id="PRO_5014112844" evidence="2">
    <location>
        <begin position="23"/>
        <end position="584"/>
    </location>
</feature>
<dbReference type="EMBL" id="KZ559123">
    <property type="protein sequence ID" value="PLB40684.1"/>
    <property type="molecule type" value="Genomic_DNA"/>
</dbReference>
<dbReference type="InterPro" id="IPR025975">
    <property type="entry name" value="Polysacc_lyase"/>
</dbReference>
<name>A0A2I2FJ98_ASPCN</name>
<evidence type="ECO:0000313" key="4">
    <source>
        <dbReference type="Proteomes" id="UP000234585"/>
    </source>
</evidence>
<feature type="compositionally biased region" description="Basic residues" evidence="1">
    <location>
        <begin position="561"/>
        <end position="584"/>
    </location>
</feature>
<evidence type="ECO:0000313" key="3">
    <source>
        <dbReference type="EMBL" id="PLB40684.1"/>
    </source>
</evidence>
<sequence>MARSTFFVKFLSLLAFAIPVFSQIGYNENSNTLLCSKPGGVYCVHRSLAGSTTISCVGPTTAEIRSCSIELSDILPKELAELAVCYESDPTAGDAVCAVNGTGFTLSHRTTIAVPETILCDSPSPEKYSSPYQGILHQEINSKPPAQPRFTPIPLPPPVTLGDVPARETVHAEPVVPCSDPWYQILGRARVSHGLLPVYLASSVTAPVSAASTGFLGYNNAQASSGSSRLGASASAADEVQGDIQGLTRLQARNQPTESKERLKHHLTTATMHLPQNLLPACIASLLLLARPTQAGVAFKNLGTNTGWDGTNEENKGTVEVDTKIFYSEPSSLKMTQVFDADYDGRYHSEVYKENVYKLGDSGAYGFRFRLDESWEFADGQSYNLAQFIANFKGSGCDDYVPTTMVGLKGSRLYTRLKTGGACDADLKGFDDLPEVTAGEWHQVILQADWRNDDTGSYVVWYDGRKVVDEQNLATTVDEDEALQFRVGLYANGWHDDDGMKGSQGTRTVWYDDIAVGSTLQDVNTGGSGGSNGSGSSNGSGGSNGSSGSNGSGGSNGRKGTCTRRRKQRRSNKAKRPRNRRSSG</sequence>
<organism evidence="3 4">
    <name type="scientific">Aspergillus candidus</name>
    <dbReference type="NCBI Taxonomy" id="41067"/>
    <lineage>
        <taxon>Eukaryota</taxon>
        <taxon>Fungi</taxon>
        <taxon>Dikarya</taxon>
        <taxon>Ascomycota</taxon>
        <taxon>Pezizomycotina</taxon>
        <taxon>Eurotiomycetes</taxon>
        <taxon>Eurotiomycetidae</taxon>
        <taxon>Eurotiales</taxon>
        <taxon>Aspergillaceae</taxon>
        <taxon>Aspergillus</taxon>
        <taxon>Aspergillus subgen. Circumdati</taxon>
    </lineage>
</organism>
<keyword evidence="4" id="KW-1185">Reference proteome</keyword>
<proteinExistence type="predicted"/>
<accession>A0A2I2FJ98</accession>
<dbReference type="GO" id="GO:0016829">
    <property type="term" value="F:lyase activity"/>
    <property type="evidence" value="ECO:0007669"/>
    <property type="project" value="UniProtKB-KW"/>
</dbReference>
<protein>
    <submittedName>
        <fullName evidence="3">Polysaccharide lyase-domain-containing protein</fullName>
    </submittedName>
</protein>
<keyword evidence="3" id="KW-0456">Lyase</keyword>
<dbReference type="Pfam" id="PF14099">
    <property type="entry name" value="Polysacc_lyase"/>
    <property type="match status" value="1"/>
</dbReference>
<evidence type="ECO:0000256" key="1">
    <source>
        <dbReference type="SAM" id="MobiDB-lite"/>
    </source>
</evidence>
<evidence type="ECO:0000256" key="2">
    <source>
        <dbReference type="SAM" id="SignalP"/>
    </source>
</evidence>
<dbReference type="Proteomes" id="UP000234585">
    <property type="component" value="Unassembled WGS sequence"/>
</dbReference>
<feature type="signal peptide" evidence="2">
    <location>
        <begin position="1"/>
        <end position="22"/>
    </location>
</feature>
<dbReference type="Gene3D" id="2.60.120.200">
    <property type="match status" value="1"/>
</dbReference>
<keyword evidence="2" id="KW-0732">Signal</keyword>
<dbReference type="AlphaFoldDB" id="A0A2I2FJ98"/>
<gene>
    <name evidence="3" type="ORF">BDW47DRAFT_123233</name>
</gene>
<reference evidence="3 4" key="1">
    <citation type="submission" date="2017-12" db="EMBL/GenBank/DDBJ databases">
        <authorList>
            <consortium name="DOE Joint Genome Institute"/>
            <person name="Haridas S."/>
            <person name="Kjaerbolling I."/>
            <person name="Vesth T.C."/>
            <person name="Frisvad J.C."/>
            <person name="Nybo J.L."/>
            <person name="Theobald S."/>
            <person name="Kuo A."/>
            <person name="Bowyer P."/>
            <person name="Matsuda Y."/>
            <person name="Mondo S."/>
            <person name="Lyhne E.K."/>
            <person name="Kogle M.E."/>
            <person name="Clum A."/>
            <person name="Lipzen A."/>
            <person name="Salamov A."/>
            <person name="Ngan C.Y."/>
            <person name="Daum C."/>
            <person name="Chiniquy J."/>
            <person name="Barry K."/>
            <person name="LaButti K."/>
            <person name="Simmons B.A."/>
            <person name="Magnuson J.K."/>
            <person name="Mortensen U.H."/>
            <person name="Larsen T.O."/>
            <person name="Grigoriev I.V."/>
            <person name="Baker S.E."/>
            <person name="Andersen M.R."/>
            <person name="Nordberg H.P."/>
            <person name="Cantor M.N."/>
            <person name="Hua S.X."/>
        </authorList>
    </citation>
    <scope>NUCLEOTIDE SEQUENCE [LARGE SCALE GENOMIC DNA]</scope>
    <source>
        <strain evidence="3 4">CBS 102.13</strain>
    </source>
</reference>
<dbReference type="OrthoDB" id="3889489at2759"/>